<reference evidence="3 4" key="3">
    <citation type="journal article" name="Genome Announc.">
        <title>Improved Draft Genome Sequence of Clostridium pasteurianum Strain ATCC 6013 (DSM 525) Using a Hybrid Next-Generation Sequencing Approach.</title>
        <authorList>
            <person name="Pyne M.E."/>
            <person name="Utturkar S."/>
            <person name="Brown S.D."/>
            <person name="Moo-Young M."/>
            <person name="Chung D.A."/>
            <person name="Chou C.P."/>
        </authorList>
    </citation>
    <scope>NUCLEOTIDE SEQUENCE [LARGE SCALE GENOMIC DNA]</scope>
    <source>
        <strain evidence="3 4">ATCC 6013</strain>
    </source>
</reference>
<dbReference type="AlphaFoldDB" id="A0A0H3J0J7"/>
<dbReference type="EMBL" id="CP009268">
    <property type="protein sequence ID" value="AJA50857.1"/>
    <property type="molecule type" value="Genomic_DNA"/>
</dbReference>
<evidence type="ECO:0008006" key="6">
    <source>
        <dbReference type="Google" id="ProtNLM"/>
    </source>
</evidence>
<sequence length="284" mass="31545">MKKIIIIAMSFCFTFLFGSIALAATSVNEVEPNSSASEAQLIERCNVDPAKVISGNYENQNTVIGNVTDTSDEDWYKVYLPADENTILSINSSALSGTGIFDVYDENLNLISTVLYQKDYSVMGFKAYRIGIPTSGNYYVKVSSSLTTGEYRFSIGKPTYNVGSYTYKALNPCTLTTTISSVQATYDLRNISTIPNNAIVYYLSIDGTKTNYASNQYRSIKIDGDSSWITTSMYTYVADVPVASNKILKNQWRFKLDGSVSQSYGTFSLIPEIRFSYVYPVLPQ</sequence>
<evidence type="ECO:0000313" key="2">
    <source>
        <dbReference type="EMBL" id="AJA50857.1"/>
    </source>
</evidence>
<dbReference type="EMBL" id="JPGY02000001">
    <property type="protein sequence ID" value="KRU13134.1"/>
    <property type="molecule type" value="Genomic_DNA"/>
</dbReference>
<dbReference type="Proteomes" id="UP000030905">
    <property type="component" value="Chromosome"/>
</dbReference>
<dbReference type="Gene3D" id="2.60.120.380">
    <property type="match status" value="1"/>
</dbReference>
<dbReference type="GeneID" id="93072981"/>
<reference evidence="2 5" key="1">
    <citation type="journal article" date="2015" name="Genome Announc.">
        <title>Complete Genome Sequence of the Nitrogen-Fixing and Solvent-Producing Clostridium pasteurianum DSM 525.</title>
        <authorList>
            <person name="Poehlein A."/>
            <person name="Grosse-Honebrink A."/>
            <person name="Zhang Y."/>
            <person name="Minton N.P."/>
            <person name="Daniel R."/>
        </authorList>
    </citation>
    <scope>NUCLEOTIDE SEQUENCE [LARGE SCALE GENOMIC DNA]</scope>
    <source>
        <strain evidence="2">DSM 525</strain>
        <strain evidence="5">DSM 525 / ATCC 6013</strain>
    </source>
</reference>
<proteinExistence type="predicted"/>
<evidence type="ECO:0000256" key="1">
    <source>
        <dbReference type="SAM" id="SignalP"/>
    </source>
</evidence>
<dbReference type="eggNOG" id="ENOG502ZF6X">
    <property type="taxonomic scope" value="Bacteria"/>
</dbReference>
<evidence type="ECO:0000313" key="3">
    <source>
        <dbReference type="EMBL" id="KRU13134.1"/>
    </source>
</evidence>
<dbReference type="PATRIC" id="fig|1262449.3.peg.2796"/>
<accession>A0A0H3J0J7</accession>
<dbReference type="Proteomes" id="UP000028042">
    <property type="component" value="Unassembled WGS sequence"/>
</dbReference>
<dbReference type="KEGG" id="cpat:CLPA_c07690"/>
<name>A0A0H3J0J7_CLOPA</name>
<reference evidence="3" key="2">
    <citation type="submission" date="2015-10" db="EMBL/GenBank/DDBJ databases">
        <title>Improved Draft Genome Sequence of Clostridium pasteurianum Strain ATCC 6013 (DSM 525) Using a Hybrid Next-Generation Sequencing Approach.</title>
        <authorList>
            <person name="Pyne M.E."/>
            <person name="Utturkar S.M."/>
            <person name="Brown S.D."/>
            <person name="Moo-Young M."/>
            <person name="Chung D.A."/>
            <person name="Chou P.C."/>
        </authorList>
    </citation>
    <scope>NUCLEOTIDE SEQUENCE</scope>
    <source>
        <strain evidence="3">ATCC 6013</strain>
    </source>
</reference>
<gene>
    <name evidence="2" type="ORF">CLPA_c07690</name>
    <name evidence="3" type="ORF">CP6013_02382</name>
</gene>
<feature type="chain" id="PRO_5036293450" description="Peptidase C-terminal archaeal/bacterial domain-containing protein" evidence="1">
    <location>
        <begin position="24"/>
        <end position="284"/>
    </location>
</feature>
<organism evidence="2 5">
    <name type="scientific">Clostridium pasteurianum DSM 525 = ATCC 6013</name>
    <dbReference type="NCBI Taxonomy" id="1262449"/>
    <lineage>
        <taxon>Bacteria</taxon>
        <taxon>Bacillati</taxon>
        <taxon>Bacillota</taxon>
        <taxon>Clostridia</taxon>
        <taxon>Eubacteriales</taxon>
        <taxon>Clostridiaceae</taxon>
        <taxon>Clostridium</taxon>
    </lineage>
</organism>
<evidence type="ECO:0000313" key="4">
    <source>
        <dbReference type="Proteomes" id="UP000028042"/>
    </source>
</evidence>
<dbReference type="KEGG" id="cpae:CPAST_c07690"/>
<dbReference type="SUPFAM" id="SSF89260">
    <property type="entry name" value="Collagen-binding domain"/>
    <property type="match status" value="1"/>
</dbReference>
<keyword evidence="1" id="KW-0732">Signal</keyword>
<protein>
    <recommendedName>
        <fullName evidence="6">Peptidase C-terminal archaeal/bacterial domain-containing protein</fullName>
    </recommendedName>
</protein>
<feature type="signal peptide" evidence="1">
    <location>
        <begin position="1"/>
        <end position="23"/>
    </location>
</feature>
<keyword evidence="5" id="KW-1185">Reference proteome</keyword>
<evidence type="ECO:0000313" key="5">
    <source>
        <dbReference type="Proteomes" id="UP000030905"/>
    </source>
</evidence>
<dbReference type="RefSeq" id="WP_003446342.1">
    <property type="nucleotide sequence ID" value="NZ_ANZB01000010.1"/>
</dbReference>